<dbReference type="InterPro" id="IPR001680">
    <property type="entry name" value="WD40_rpt"/>
</dbReference>
<evidence type="ECO:0000256" key="7">
    <source>
        <dbReference type="ARBA" id="ARBA00023273"/>
    </source>
</evidence>
<reference evidence="10 11" key="1">
    <citation type="submission" date="2020-02" db="EMBL/GenBank/DDBJ databases">
        <authorList>
            <person name="Ferguson B K."/>
        </authorList>
    </citation>
    <scope>NUCLEOTIDE SEQUENCE [LARGE SCALE GENOMIC DNA]</scope>
</reference>
<dbReference type="Gene3D" id="2.130.10.10">
    <property type="entry name" value="YVTN repeat-like/Quinoprotein amine dehydrogenase"/>
    <property type="match status" value="2"/>
</dbReference>
<dbReference type="InterPro" id="IPR036322">
    <property type="entry name" value="WD40_repeat_dom_sf"/>
</dbReference>
<keyword evidence="6" id="KW-0206">Cytoskeleton</keyword>
<dbReference type="PROSITE" id="PS50082">
    <property type="entry name" value="WD_REPEATS_2"/>
    <property type="match status" value="2"/>
</dbReference>
<dbReference type="InterPro" id="IPR015943">
    <property type="entry name" value="WD40/YVTN_repeat-like_dom_sf"/>
</dbReference>
<evidence type="ECO:0000256" key="1">
    <source>
        <dbReference type="ARBA" id="ARBA00004430"/>
    </source>
</evidence>
<evidence type="ECO:0000256" key="6">
    <source>
        <dbReference type="ARBA" id="ARBA00023212"/>
    </source>
</evidence>
<evidence type="ECO:0000256" key="4">
    <source>
        <dbReference type="ARBA" id="ARBA00022737"/>
    </source>
</evidence>
<dbReference type="OrthoDB" id="1935234at2759"/>
<accession>A0A6H5FWF1</accession>
<feature type="coiled-coil region" evidence="9">
    <location>
        <begin position="1004"/>
        <end position="1031"/>
    </location>
</feature>
<organism evidence="10 11">
    <name type="scientific">Nesidiocoris tenuis</name>
    <dbReference type="NCBI Taxonomy" id="355587"/>
    <lineage>
        <taxon>Eukaryota</taxon>
        <taxon>Metazoa</taxon>
        <taxon>Ecdysozoa</taxon>
        <taxon>Arthropoda</taxon>
        <taxon>Hexapoda</taxon>
        <taxon>Insecta</taxon>
        <taxon>Pterygota</taxon>
        <taxon>Neoptera</taxon>
        <taxon>Paraneoptera</taxon>
        <taxon>Hemiptera</taxon>
        <taxon>Heteroptera</taxon>
        <taxon>Panheteroptera</taxon>
        <taxon>Cimicomorpha</taxon>
        <taxon>Miridae</taxon>
        <taxon>Dicyphina</taxon>
        <taxon>Nesidiocoris</taxon>
    </lineage>
</organism>
<evidence type="ECO:0000313" key="10">
    <source>
        <dbReference type="EMBL" id="CAA9994435.1"/>
    </source>
</evidence>
<evidence type="ECO:0000256" key="5">
    <source>
        <dbReference type="ARBA" id="ARBA00023054"/>
    </source>
</evidence>
<evidence type="ECO:0000256" key="8">
    <source>
        <dbReference type="PROSITE-ProRule" id="PRU00221"/>
    </source>
</evidence>
<dbReference type="Pfam" id="PF00400">
    <property type="entry name" value="WD40"/>
    <property type="match status" value="3"/>
</dbReference>
<protein>
    <submittedName>
        <fullName evidence="10">Uncharacterized protein</fullName>
    </submittedName>
</protein>
<evidence type="ECO:0000256" key="9">
    <source>
        <dbReference type="SAM" id="Coils"/>
    </source>
</evidence>
<dbReference type="InterPro" id="IPR011044">
    <property type="entry name" value="Quino_amine_DH_bsu"/>
</dbReference>
<feature type="repeat" description="WD" evidence="8">
    <location>
        <begin position="278"/>
        <end position="310"/>
    </location>
</feature>
<gene>
    <name evidence="10" type="ORF">NTEN_LOCUS1251</name>
</gene>
<dbReference type="PANTHER" id="PTHR14885:SF3">
    <property type="entry name" value="CILIA- AND FLAGELLA-ASSOCIATED PROTEIN 44"/>
    <property type="match status" value="1"/>
</dbReference>
<dbReference type="EMBL" id="CADCXU010001983">
    <property type="protein sequence ID" value="CAA9994435.1"/>
    <property type="molecule type" value="Genomic_DNA"/>
</dbReference>
<dbReference type="SUPFAM" id="SSF50969">
    <property type="entry name" value="YVTN repeat-like/Quinoprotein amine dehydrogenase"/>
    <property type="match status" value="1"/>
</dbReference>
<keyword evidence="11" id="KW-1185">Reference proteome</keyword>
<evidence type="ECO:0000313" key="11">
    <source>
        <dbReference type="Proteomes" id="UP000479000"/>
    </source>
</evidence>
<proteinExistence type="predicted"/>
<dbReference type="SMART" id="SM00320">
    <property type="entry name" value="WD40"/>
    <property type="match status" value="5"/>
</dbReference>
<dbReference type="GO" id="GO:0005930">
    <property type="term" value="C:axoneme"/>
    <property type="evidence" value="ECO:0007669"/>
    <property type="project" value="UniProtKB-SubCell"/>
</dbReference>
<keyword evidence="4" id="KW-0677">Repeat</keyword>
<keyword evidence="3 8" id="KW-0853">WD repeat</keyword>
<feature type="coiled-coil region" evidence="9">
    <location>
        <begin position="1589"/>
        <end position="1619"/>
    </location>
</feature>
<dbReference type="PANTHER" id="PTHR14885">
    <property type="entry name" value="CILIA- AND FLAGELLA-ASSOCIATED PROTEIN 43-RELATED"/>
    <property type="match status" value="1"/>
</dbReference>
<dbReference type="SUPFAM" id="SSF50978">
    <property type="entry name" value="WD40 repeat-like"/>
    <property type="match status" value="1"/>
</dbReference>
<evidence type="ECO:0000256" key="3">
    <source>
        <dbReference type="ARBA" id="ARBA00022574"/>
    </source>
</evidence>
<dbReference type="Proteomes" id="UP000479000">
    <property type="component" value="Unassembled WGS sequence"/>
</dbReference>
<evidence type="ECO:0000256" key="2">
    <source>
        <dbReference type="ARBA" id="ARBA00022490"/>
    </source>
</evidence>
<keyword evidence="7" id="KW-0966">Cell projection</keyword>
<sequence>MDGNKKANSLVSDFEDYDSDDFVSLPWFSTETTFDRNPLELDYSYGYDCSECSNLCVVDRDTLLWYTGNIIHVFNVVSKKLSFRRSALGQDISCITVNRNATCEFAVAENGDSIREGFSSPMVIVYKWPGFAVRSVLRGGAARNFRSLDFSCDGTKLVTQAGLPDVTLTIWDVDKRFIIYTFENPNVLVNKAIFSPFDPNAFVTCGQGHVKFWRLIKTFTGLKSEGLPGRFNKIENDDVCALLFLSDGRVVTNINKGNLAIWRPNALLELEFSMKNGEACHSDLVTFIKIYFKDNHVVTAGLDGYIRVWNYSYITSFYNEEQPESVHIVIEPSYERAIQDTAGNSALPILLVPKDSESEPYLFYLQDRNGGIWMLDLALKKNPKPWEMLYDCHSGPVLGLSASPAEYYFVAVGKGGKVILYNQLHKKLVVTRRFNEDGTSVLWLPMNVYPRGRGIAVGFRCGVLRILSVVGLGQALGKQTLRVVQAFRPHSSAVTSIVVHKDGDVLLTGSADRSIFVHKFLKDGPNVVLKPLGMVRMPGPVCHLTWNPFKADLMIVMVTCSNGQSAEVSIASEILEAADRQIAEIRETYVLVMPVVTTLVQCSTTEPVAIFSYYMTENVIWIEGNSHGLYKIGGDQICELHIPGQQTVQCLIDVGASENYVYQILGLCGGQIRVVKKRVDDIENYSDYWEIVMHKTENSSITALCVSPDKRFLYSCGTDSAIFTYQIQELAEGTSLPAVGKFPICLDEEQEVEEIENIPSLSLEDEKIARSQDEIQQRHLIRVREYKTELKHLISSYHELIKINKSLPRKLRLPKSFLRLETEEERKREKIGMAQREDIAQAPAKEISAALSEKLHRVQAGFVNLIQTPRICLFAIKSPYCLKSFPERRLFSADPKAEMFTNGKVRVEEWEKSVMERISADGAADETSDFERLLVKILKKLQRERKKDFYLDQPVDEESFQPKDGRLEDPDDGDQIPDLITAAGEFLGAYGKFTMAEHQIFQRIDRNRLRRQKCRKEMEQLEKIEVDSKRETKETRLFEKLKATSTNKEKLPTLTEKLYDLLNTREQIYFTKESFNKRLKELRNEKLRLINYFYWAQQEMDYISNDLKSWGLEKSLNLKIPIRLELAFELEFPETMAFEPDICPEPIAERFEMYADQLNEIQNVAPIEILKMQNVRRWPPFLLLKKRQENFMSAIAALYQTLKRLVKNFDSNFRPLLLDRTRCSLEVNELKIEFYSILEEVDILHRYKIAQRSINGYKSEIIKVKHVQILKENINKKKMNGWNEQMKECHRTIDDLNAKFFETIRDEYDQSPYLKELYFNACASTENSKLVDCDEELLQQTMKLCEQRRVEENRLLEIRQEQELIQNEQVVTQGKIKITDALLALFFATTSHNQIKLRDELGDVRYLVKLHPSQVQIFGVDDPLNNLPPMEDCRLIEHEDYLKRVHALDDMASVLKELTVLVEKTRRSTNSLNKELEMLAQHNSSVEAEIQKLLREKYGTETDVNDLQTYVLMNMIKKVVKRSADNLKKHKIVDRKQLDSASVEKCKFEAYKTKRERVKTLHTLYTIQAEKNRIAINRLTHQKRTGPRKINLVEEKARLLEELKKVDSEERKLRKLIDENKI</sequence>
<feature type="repeat" description="WD" evidence="8">
    <location>
        <begin position="487"/>
        <end position="517"/>
    </location>
</feature>
<keyword evidence="2" id="KW-0963">Cytoplasm</keyword>
<dbReference type="GO" id="GO:0003341">
    <property type="term" value="P:cilium movement"/>
    <property type="evidence" value="ECO:0007669"/>
    <property type="project" value="UniProtKB-ARBA"/>
</dbReference>
<comment type="subcellular location">
    <subcellularLocation>
        <location evidence="1">Cytoplasm</location>
        <location evidence="1">Cytoskeleton</location>
        <location evidence="1">Cilium axoneme</location>
    </subcellularLocation>
</comment>
<keyword evidence="5 9" id="KW-0175">Coiled coil</keyword>
<name>A0A6H5FWF1_9HEMI</name>